<sequence length="341" mass="35883">MLAYSYSQYGSADVVSRIEVPTPIAKPDEVLIRVVATTVSAGDWRARSLTMPKGLGLLGRLVFGITGPRKPILGTEFSGIIDKVGSEVSTFQAGDAVIGFPGASFGAHAEFITMPADGKLTKKPDTVSFAEAAAIPFGGTTAYDFLVNKAKLKSGDRVLINGASGSVGSASVQIAKHLGAKVTAVCSGKNTDLVQKLGADRVIDYRTESIVEDGVQYDMVIDAVGTLPWSQAQHAIRPGGKMVLIAGKTSDMFFGGLKATIKGKKMVGGVATESREIVEAVVDLAAQGILRPVIDRRYAFDDMRAAHAHVDTGRKMGNVVVAVMPKVSTEIAMNTKDLVNV</sequence>
<dbReference type="InterPro" id="IPR036291">
    <property type="entry name" value="NAD(P)-bd_dom_sf"/>
</dbReference>
<dbReference type="CDD" id="cd08267">
    <property type="entry name" value="MDR1"/>
    <property type="match status" value="1"/>
</dbReference>
<name>A0ABS8BWY3_9RHOB</name>
<dbReference type="Pfam" id="PF08240">
    <property type="entry name" value="ADH_N"/>
    <property type="match status" value="1"/>
</dbReference>
<dbReference type="PANTHER" id="PTHR44013">
    <property type="entry name" value="ZINC-TYPE ALCOHOL DEHYDROGENASE-LIKE PROTEIN C16A3.02C"/>
    <property type="match status" value="1"/>
</dbReference>
<evidence type="ECO:0000313" key="3">
    <source>
        <dbReference type="Proteomes" id="UP001138961"/>
    </source>
</evidence>
<keyword evidence="3" id="KW-1185">Reference proteome</keyword>
<dbReference type="InterPro" id="IPR020843">
    <property type="entry name" value="ER"/>
</dbReference>
<dbReference type="InterPro" id="IPR011032">
    <property type="entry name" value="GroES-like_sf"/>
</dbReference>
<evidence type="ECO:0000313" key="2">
    <source>
        <dbReference type="EMBL" id="MCB5200257.1"/>
    </source>
</evidence>
<reference evidence="2" key="1">
    <citation type="submission" date="2021-10" db="EMBL/GenBank/DDBJ databases">
        <title>Loktanella gaetbuli sp. nov., isolated from a tidal flat.</title>
        <authorList>
            <person name="Park S."/>
            <person name="Yoon J.-H."/>
        </authorList>
    </citation>
    <scope>NUCLEOTIDE SEQUENCE</scope>
    <source>
        <strain evidence="2">TSTF-M6</strain>
    </source>
</reference>
<proteinExistence type="predicted"/>
<dbReference type="Gene3D" id="3.90.180.10">
    <property type="entry name" value="Medium-chain alcohol dehydrogenases, catalytic domain"/>
    <property type="match status" value="1"/>
</dbReference>
<gene>
    <name evidence="2" type="ORF">LGQ03_13490</name>
</gene>
<dbReference type="InterPro" id="IPR013154">
    <property type="entry name" value="ADH-like_N"/>
</dbReference>
<organism evidence="2 3">
    <name type="scientific">Loktanella gaetbuli</name>
    <dbReference type="NCBI Taxonomy" id="2881335"/>
    <lineage>
        <taxon>Bacteria</taxon>
        <taxon>Pseudomonadati</taxon>
        <taxon>Pseudomonadota</taxon>
        <taxon>Alphaproteobacteria</taxon>
        <taxon>Rhodobacterales</taxon>
        <taxon>Roseobacteraceae</taxon>
        <taxon>Loktanella</taxon>
    </lineage>
</organism>
<dbReference type="Gene3D" id="3.40.50.720">
    <property type="entry name" value="NAD(P)-binding Rossmann-like Domain"/>
    <property type="match status" value="1"/>
</dbReference>
<accession>A0ABS8BWY3</accession>
<dbReference type="EMBL" id="JAJATZ010000006">
    <property type="protein sequence ID" value="MCB5200257.1"/>
    <property type="molecule type" value="Genomic_DNA"/>
</dbReference>
<evidence type="ECO:0000259" key="1">
    <source>
        <dbReference type="SMART" id="SM00829"/>
    </source>
</evidence>
<dbReference type="RefSeq" id="WP_090158671.1">
    <property type="nucleotide sequence ID" value="NZ_JAJATZ010000006.1"/>
</dbReference>
<dbReference type="SUPFAM" id="SSF51735">
    <property type="entry name" value="NAD(P)-binding Rossmann-fold domains"/>
    <property type="match status" value="1"/>
</dbReference>
<feature type="domain" description="Enoyl reductase (ER)" evidence="1">
    <location>
        <begin position="10"/>
        <end position="321"/>
    </location>
</feature>
<dbReference type="Pfam" id="PF13602">
    <property type="entry name" value="ADH_zinc_N_2"/>
    <property type="match status" value="1"/>
</dbReference>
<dbReference type="InterPro" id="IPR052733">
    <property type="entry name" value="Chloroplast_QOR"/>
</dbReference>
<dbReference type="Proteomes" id="UP001138961">
    <property type="component" value="Unassembled WGS sequence"/>
</dbReference>
<comment type="caution">
    <text evidence="2">The sequence shown here is derived from an EMBL/GenBank/DDBJ whole genome shotgun (WGS) entry which is preliminary data.</text>
</comment>
<dbReference type="SMART" id="SM00829">
    <property type="entry name" value="PKS_ER"/>
    <property type="match status" value="1"/>
</dbReference>
<protein>
    <submittedName>
        <fullName evidence="2">NAD(P)-dependent alcohol dehydrogenase</fullName>
    </submittedName>
</protein>
<dbReference type="SUPFAM" id="SSF50129">
    <property type="entry name" value="GroES-like"/>
    <property type="match status" value="1"/>
</dbReference>
<dbReference type="PANTHER" id="PTHR44013:SF1">
    <property type="entry name" value="ZINC-TYPE ALCOHOL DEHYDROGENASE-LIKE PROTEIN C16A3.02C"/>
    <property type="match status" value="1"/>
</dbReference>